<keyword evidence="3" id="KW-1185">Reference proteome</keyword>
<evidence type="ECO:0000313" key="3">
    <source>
        <dbReference type="Proteomes" id="UP000198415"/>
    </source>
</evidence>
<protein>
    <submittedName>
        <fullName evidence="2">Uncharacterized protein</fullName>
    </submittedName>
</protein>
<dbReference type="Proteomes" id="UP000198415">
    <property type="component" value="Unassembled WGS sequence"/>
</dbReference>
<evidence type="ECO:0000313" key="2">
    <source>
        <dbReference type="EMBL" id="SNS83886.1"/>
    </source>
</evidence>
<keyword evidence="1" id="KW-0812">Transmembrane</keyword>
<keyword evidence="1" id="KW-0472">Membrane</keyword>
<organism evidence="2 3">
    <name type="scientific">Actinoplanes regularis</name>
    <dbReference type="NCBI Taxonomy" id="52697"/>
    <lineage>
        <taxon>Bacteria</taxon>
        <taxon>Bacillati</taxon>
        <taxon>Actinomycetota</taxon>
        <taxon>Actinomycetes</taxon>
        <taxon>Micromonosporales</taxon>
        <taxon>Micromonosporaceae</taxon>
        <taxon>Actinoplanes</taxon>
    </lineage>
</organism>
<feature type="transmembrane region" description="Helical" evidence="1">
    <location>
        <begin position="14"/>
        <end position="33"/>
    </location>
</feature>
<name>A0A239HRG4_9ACTN</name>
<evidence type="ECO:0000256" key="1">
    <source>
        <dbReference type="SAM" id="Phobius"/>
    </source>
</evidence>
<sequence>MMVVSVDPFRPSDFFAGLAGTVLFGGGFYAVLLERPETWPGRSYGRGA</sequence>
<dbReference type="EMBL" id="FZNR01000025">
    <property type="protein sequence ID" value="SNS83886.1"/>
    <property type="molecule type" value="Genomic_DNA"/>
</dbReference>
<reference evidence="2 3" key="1">
    <citation type="submission" date="2017-06" db="EMBL/GenBank/DDBJ databases">
        <authorList>
            <person name="Kim H.J."/>
            <person name="Triplett B.A."/>
        </authorList>
    </citation>
    <scope>NUCLEOTIDE SEQUENCE [LARGE SCALE GENOMIC DNA]</scope>
    <source>
        <strain evidence="2 3">DSM 43151</strain>
    </source>
</reference>
<keyword evidence="1" id="KW-1133">Transmembrane helix</keyword>
<gene>
    <name evidence="2" type="ORF">SAMN06264365_125117</name>
</gene>
<dbReference type="AlphaFoldDB" id="A0A239HRG4"/>
<accession>A0A239HRG4</accession>
<proteinExistence type="predicted"/>